<keyword evidence="3" id="KW-1133">Transmembrane helix</keyword>
<dbReference type="InterPro" id="IPR001129">
    <property type="entry name" value="Membr-assoc_MAPEG"/>
</dbReference>
<dbReference type="Pfam" id="PF01124">
    <property type="entry name" value="MAPEG"/>
    <property type="match status" value="1"/>
</dbReference>
<evidence type="ECO:0008006" key="8">
    <source>
        <dbReference type="Google" id="ProtNLM"/>
    </source>
</evidence>
<dbReference type="Gene3D" id="1.20.120.550">
    <property type="entry name" value="Membrane associated eicosanoid/glutathione metabolism-like domain"/>
    <property type="match status" value="1"/>
</dbReference>
<name>A0A9P4J4L1_9PEZI</name>
<sequence>MAPNLAILSIPAYWLLSLAPHSYALTIASGGSISKFDNRNPRSSTYIDALRKRLSPSDFARYERAEAAHRNGFENLPLYAAAVFAGLLADGVGKGGLVTGNATGESLRKFIYSFFAVRATYNLVYIATADNKKTWIRSALYFLGVGLCIGEFVRAAKVLGD</sequence>
<evidence type="ECO:0000313" key="7">
    <source>
        <dbReference type="Proteomes" id="UP000799439"/>
    </source>
</evidence>
<proteinExistence type="predicted"/>
<protein>
    <recommendedName>
        <fullName evidence="8">MAPEG family protein</fullName>
    </recommendedName>
</protein>
<reference evidence="6" key="1">
    <citation type="journal article" date="2020" name="Stud. Mycol.">
        <title>101 Dothideomycetes genomes: a test case for predicting lifestyles and emergence of pathogens.</title>
        <authorList>
            <person name="Haridas S."/>
            <person name="Albert R."/>
            <person name="Binder M."/>
            <person name="Bloem J."/>
            <person name="Labutti K."/>
            <person name="Salamov A."/>
            <person name="Andreopoulos B."/>
            <person name="Baker S."/>
            <person name="Barry K."/>
            <person name="Bills G."/>
            <person name="Bluhm B."/>
            <person name="Cannon C."/>
            <person name="Castanera R."/>
            <person name="Culley D."/>
            <person name="Daum C."/>
            <person name="Ezra D."/>
            <person name="Gonzalez J."/>
            <person name="Henrissat B."/>
            <person name="Kuo A."/>
            <person name="Liang C."/>
            <person name="Lipzen A."/>
            <person name="Lutzoni F."/>
            <person name="Magnuson J."/>
            <person name="Mondo S."/>
            <person name="Nolan M."/>
            <person name="Ohm R."/>
            <person name="Pangilinan J."/>
            <person name="Park H.-J."/>
            <person name="Ramirez L."/>
            <person name="Alfaro M."/>
            <person name="Sun H."/>
            <person name="Tritt A."/>
            <person name="Yoshinaga Y."/>
            <person name="Zwiers L.-H."/>
            <person name="Turgeon B."/>
            <person name="Goodwin S."/>
            <person name="Spatafora J."/>
            <person name="Crous P."/>
            <person name="Grigoriev I."/>
        </authorList>
    </citation>
    <scope>NUCLEOTIDE SEQUENCE</scope>
    <source>
        <strain evidence="6">CBS 260.36</strain>
    </source>
</reference>
<dbReference type="InterPro" id="IPR023352">
    <property type="entry name" value="MAPEG-like_dom_sf"/>
</dbReference>
<feature type="chain" id="PRO_5040341650" description="MAPEG family protein" evidence="5">
    <location>
        <begin position="25"/>
        <end position="161"/>
    </location>
</feature>
<dbReference type="AlphaFoldDB" id="A0A9P4J4L1"/>
<accession>A0A9P4J4L1</accession>
<dbReference type="SUPFAM" id="SSF161084">
    <property type="entry name" value="MAPEG domain-like"/>
    <property type="match status" value="1"/>
</dbReference>
<evidence type="ECO:0000256" key="3">
    <source>
        <dbReference type="ARBA" id="ARBA00022989"/>
    </source>
</evidence>
<evidence type="ECO:0000256" key="4">
    <source>
        <dbReference type="ARBA" id="ARBA00023136"/>
    </source>
</evidence>
<dbReference type="PANTHER" id="PTHR35371">
    <property type="entry name" value="INNER MEMBRANE PROTEIN"/>
    <property type="match status" value="1"/>
</dbReference>
<evidence type="ECO:0000313" key="6">
    <source>
        <dbReference type="EMBL" id="KAF2152313.1"/>
    </source>
</evidence>
<keyword evidence="5" id="KW-0732">Signal</keyword>
<dbReference type="EMBL" id="ML996086">
    <property type="protein sequence ID" value="KAF2152313.1"/>
    <property type="molecule type" value="Genomic_DNA"/>
</dbReference>
<comment type="subcellular location">
    <subcellularLocation>
        <location evidence="1">Membrane</location>
    </subcellularLocation>
</comment>
<feature type="signal peptide" evidence="5">
    <location>
        <begin position="1"/>
        <end position="24"/>
    </location>
</feature>
<dbReference type="OrthoDB" id="2122304at2759"/>
<gene>
    <name evidence="6" type="ORF">K461DRAFT_144825</name>
</gene>
<keyword evidence="4" id="KW-0472">Membrane</keyword>
<dbReference type="PANTHER" id="PTHR35371:SF1">
    <property type="entry name" value="BLR7753 PROTEIN"/>
    <property type="match status" value="1"/>
</dbReference>
<keyword evidence="2" id="KW-0812">Transmembrane</keyword>
<dbReference type="GO" id="GO:0016020">
    <property type="term" value="C:membrane"/>
    <property type="evidence" value="ECO:0007669"/>
    <property type="project" value="UniProtKB-SubCell"/>
</dbReference>
<evidence type="ECO:0000256" key="2">
    <source>
        <dbReference type="ARBA" id="ARBA00022692"/>
    </source>
</evidence>
<evidence type="ECO:0000256" key="5">
    <source>
        <dbReference type="SAM" id="SignalP"/>
    </source>
</evidence>
<organism evidence="6 7">
    <name type="scientific">Myriangium duriaei CBS 260.36</name>
    <dbReference type="NCBI Taxonomy" id="1168546"/>
    <lineage>
        <taxon>Eukaryota</taxon>
        <taxon>Fungi</taxon>
        <taxon>Dikarya</taxon>
        <taxon>Ascomycota</taxon>
        <taxon>Pezizomycotina</taxon>
        <taxon>Dothideomycetes</taxon>
        <taxon>Dothideomycetidae</taxon>
        <taxon>Myriangiales</taxon>
        <taxon>Myriangiaceae</taxon>
        <taxon>Myriangium</taxon>
    </lineage>
</organism>
<comment type="caution">
    <text evidence="6">The sequence shown here is derived from an EMBL/GenBank/DDBJ whole genome shotgun (WGS) entry which is preliminary data.</text>
</comment>
<dbReference type="Proteomes" id="UP000799439">
    <property type="component" value="Unassembled WGS sequence"/>
</dbReference>
<keyword evidence="7" id="KW-1185">Reference proteome</keyword>
<evidence type="ECO:0000256" key="1">
    <source>
        <dbReference type="ARBA" id="ARBA00004370"/>
    </source>
</evidence>